<feature type="compositionally biased region" description="Basic and acidic residues" evidence="1">
    <location>
        <begin position="110"/>
        <end position="120"/>
    </location>
</feature>
<feature type="region of interest" description="Disordered" evidence="1">
    <location>
        <begin position="48"/>
        <end position="187"/>
    </location>
</feature>
<gene>
    <name evidence="2" type="ORF">AAG570_002675</name>
</gene>
<dbReference type="EMBL" id="JBFDAA010000012">
    <property type="protein sequence ID" value="KAL1123599.1"/>
    <property type="molecule type" value="Genomic_DNA"/>
</dbReference>
<dbReference type="AlphaFoldDB" id="A0ABD0YWP4"/>
<keyword evidence="3" id="KW-1185">Reference proteome</keyword>
<reference evidence="2 3" key="1">
    <citation type="submission" date="2024-07" db="EMBL/GenBank/DDBJ databases">
        <title>Chromosome-level genome assembly of the water stick insect Ranatra chinensis (Heteroptera: Nepidae).</title>
        <authorList>
            <person name="Liu X."/>
        </authorList>
    </citation>
    <scope>NUCLEOTIDE SEQUENCE [LARGE SCALE GENOMIC DNA]</scope>
    <source>
        <strain evidence="2">Cailab_2021Rc</strain>
        <tissue evidence="2">Muscle</tissue>
    </source>
</reference>
<proteinExistence type="predicted"/>
<comment type="caution">
    <text evidence="2">The sequence shown here is derived from an EMBL/GenBank/DDBJ whole genome shotgun (WGS) entry which is preliminary data.</text>
</comment>
<feature type="compositionally biased region" description="Basic and acidic residues" evidence="1">
    <location>
        <begin position="147"/>
        <end position="166"/>
    </location>
</feature>
<dbReference type="Proteomes" id="UP001558652">
    <property type="component" value="Unassembled WGS sequence"/>
</dbReference>
<accession>A0ABD0YWP4</accession>
<evidence type="ECO:0000256" key="1">
    <source>
        <dbReference type="SAM" id="MobiDB-lite"/>
    </source>
</evidence>
<organism evidence="2 3">
    <name type="scientific">Ranatra chinensis</name>
    <dbReference type="NCBI Taxonomy" id="642074"/>
    <lineage>
        <taxon>Eukaryota</taxon>
        <taxon>Metazoa</taxon>
        <taxon>Ecdysozoa</taxon>
        <taxon>Arthropoda</taxon>
        <taxon>Hexapoda</taxon>
        <taxon>Insecta</taxon>
        <taxon>Pterygota</taxon>
        <taxon>Neoptera</taxon>
        <taxon>Paraneoptera</taxon>
        <taxon>Hemiptera</taxon>
        <taxon>Heteroptera</taxon>
        <taxon>Panheteroptera</taxon>
        <taxon>Nepomorpha</taxon>
        <taxon>Nepidae</taxon>
        <taxon>Ranatrinae</taxon>
        <taxon>Ranatra</taxon>
    </lineage>
</organism>
<name>A0ABD0YWP4_9HEMI</name>
<evidence type="ECO:0000313" key="2">
    <source>
        <dbReference type="EMBL" id="KAL1123599.1"/>
    </source>
</evidence>
<dbReference type="PANTHER" id="PTHR15208:SF2">
    <property type="entry name" value="RECEPTOR-BINDING CANCER ANTIGEN EXPRESSED ON SISO CELLS"/>
    <property type="match status" value="1"/>
</dbReference>
<sequence length="187" mass="21154">MVLSAIVGRLKAALLFLVGVIRRSLCCFRRRRKSSVDSVPLTTIGIVPSFEPDPSFQDGCGWSDWNDPGAVEGPPPPPSTVQQHIEHYRRHHKQQPTQQQQNEEQQDMEPEIKRQTKDTGELGCWEEGEERGSWAEAEGWAAQEMLRQQRREEQHRKRNQDKDQRRTLGARLASAGVGGPVPNSPPS</sequence>
<dbReference type="PANTHER" id="PTHR15208">
    <property type="entry name" value="RECEPTOR-BINDING CANCER ANTIGEN EXPRESSED ON SISO CELLS CANCER ASSOCIATED SURFACE ANTIGEN RCAS1 ESTROGEN RECEPTOR-BINDING FRAGMENT- ASSOCIATED GENE 9 PROTEIN"/>
    <property type="match status" value="1"/>
</dbReference>
<dbReference type="InterPro" id="IPR017025">
    <property type="entry name" value="Cancer-assoc_antigen_RCAS1"/>
</dbReference>
<evidence type="ECO:0000313" key="3">
    <source>
        <dbReference type="Proteomes" id="UP001558652"/>
    </source>
</evidence>
<protein>
    <submittedName>
        <fullName evidence="2">Uncharacterized protein</fullName>
    </submittedName>
</protein>